<dbReference type="EMBL" id="JARJCW010000161">
    <property type="protein sequence ID" value="KAJ7189953.1"/>
    <property type="molecule type" value="Genomic_DNA"/>
</dbReference>
<evidence type="ECO:0000313" key="2">
    <source>
        <dbReference type="EMBL" id="KAJ7189953.1"/>
    </source>
</evidence>
<evidence type="ECO:0000256" key="1">
    <source>
        <dbReference type="SAM" id="MobiDB-lite"/>
    </source>
</evidence>
<comment type="caution">
    <text evidence="2">The sequence shown here is derived from an EMBL/GenBank/DDBJ whole genome shotgun (WGS) entry which is preliminary data.</text>
</comment>
<feature type="region of interest" description="Disordered" evidence="1">
    <location>
        <begin position="146"/>
        <end position="198"/>
    </location>
</feature>
<feature type="compositionally biased region" description="Basic and acidic residues" evidence="1">
    <location>
        <begin position="513"/>
        <end position="531"/>
    </location>
</feature>
<reference evidence="2" key="1">
    <citation type="submission" date="2023-03" db="EMBL/GenBank/DDBJ databases">
        <title>Massive genome expansion in bonnet fungi (Mycena s.s.) driven by repeated elements and novel gene families across ecological guilds.</title>
        <authorList>
            <consortium name="Lawrence Berkeley National Laboratory"/>
            <person name="Harder C.B."/>
            <person name="Miyauchi S."/>
            <person name="Viragh M."/>
            <person name="Kuo A."/>
            <person name="Thoen E."/>
            <person name="Andreopoulos B."/>
            <person name="Lu D."/>
            <person name="Skrede I."/>
            <person name="Drula E."/>
            <person name="Henrissat B."/>
            <person name="Morin E."/>
            <person name="Kohler A."/>
            <person name="Barry K."/>
            <person name="LaButti K."/>
            <person name="Morin E."/>
            <person name="Salamov A."/>
            <person name="Lipzen A."/>
            <person name="Mereny Z."/>
            <person name="Hegedus B."/>
            <person name="Baldrian P."/>
            <person name="Stursova M."/>
            <person name="Weitz H."/>
            <person name="Taylor A."/>
            <person name="Grigoriev I.V."/>
            <person name="Nagy L.G."/>
            <person name="Martin F."/>
            <person name="Kauserud H."/>
        </authorList>
    </citation>
    <scope>NUCLEOTIDE SEQUENCE</scope>
    <source>
        <strain evidence="2">9144</strain>
    </source>
</reference>
<keyword evidence="3" id="KW-1185">Reference proteome</keyword>
<feature type="region of interest" description="Disordered" evidence="1">
    <location>
        <begin position="486"/>
        <end position="548"/>
    </location>
</feature>
<feature type="compositionally biased region" description="Gly residues" evidence="1">
    <location>
        <begin position="150"/>
        <end position="167"/>
    </location>
</feature>
<proteinExistence type="predicted"/>
<sequence>MLARGAPRCACTGSRPLRSWGGGKGHGGRHGRGGGDATTGSRNGRQSDTAVPSHVQEQTQWWWRVTLRGWRGQMQPPAVRRTDEKTGLRATAHLRNARQSNCVVRGRVQEAAMVAGDVAGRWYDEGWWRGESARAARCGEAAMEEAVGGSCSGGGGGGGGGGGSGSGRGKDSVTPSRRVAPPVLPGDGVTAGPVPTMPAQSRCFERERLAGQRWVSKMRKNAVLREQVAEYEEAQAEHTAGQLRWRASLKRESELKVKLAEVKKLLANDKKNNVLKQQAKDLNVEIRKELEERRVWVARRGEINATLDELRKGDLQGVRIQGRRAETSAENEQREDGVMVPGLIEPSNGPIAPPDTNAEQYDTAYNNDTNGDIDPFMVQYMHEGGGSAWESQENTIDMPQLSFELPEQEPADLTYNFSLNAPSPGPSYGAAQNAPFELDPALEPYSLIVLEPQLDHDTAVMRSLSIMRPKPNYAKAFNVAEPSSEAAMHLNAQPTSASESSIHHPRKRALTKSAHEDEPAPRRKSTREAKASTRAKGISYEDMIMSRK</sequence>
<feature type="region of interest" description="Disordered" evidence="1">
    <location>
        <begin position="1"/>
        <end position="55"/>
    </location>
</feature>
<evidence type="ECO:0000313" key="3">
    <source>
        <dbReference type="Proteomes" id="UP001219525"/>
    </source>
</evidence>
<dbReference type="AlphaFoldDB" id="A0AAD6UMX9"/>
<dbReference type="Proteomes" id="UP001219525">
    <property type="component" value="Unassembled WGS sequence"/>
</dbReference>
<protein>
    <submittedName>
        <fullName evidence="2">Uncharacterized protein</fullName>
    </submittedName>
</protein>
<name>A0AAD6UMX9_9AGAR</name>
<gene>
    <name evidence="2" type="ORF">GGX14DRAFT_408407</name>
</gene>
<organism evidence="2 3">
    <name type="scientific">Mycena pura</name>
    <dbReference type="NCBI Taxonomy" id="153505"/>
    <lineage>
        <taxon>Eukaryota</taxon>
        <taxon>Fungi</taxon>
        <taxon>Dikarya</taxon>
        <taxon>Basidiomycota</taxon>
        <taxon>Agaricomycotina</taxon>
        <taxon>Agaricomycetes</taxon>
        <taxon>Agaricomycetidae</taxon>
        <taxon>Agaricales</taxon>
        <taxon>Marasmiineae</taxon>
        <taxon>Mycenaceae</taxon>
        <taxon>Mycena</taxon>
    </lineage>
</organism>
<feature type="compositionally biased region" description="Polar residues" evidence="1">
    <location>
        <begin position="38"/>
        <end position="55"/>
    </location>
</feature>
<accession>A0AAD6UMX9</accession>